<dbReference type="Gene3D" id="3.40.50.1820">
    <property type="entry name" value="alpha/beta hydrolase"/>
    <property type="match status" value="1"/>
</dbReference>
<dbReference type="SUPFAM" id="SSF53474">
    <property type="entry name" value="alpha/beta-Hydrolases"/>
    <property type="match status" value="1"/>
</dbReference>
<protein>
    <submittedName>
        <fullName evidence="1">Alpha/beta hydrolase-fold protein</fullName>
    </submittedName>
</protein>
<gene>
    <name evidence="1" type="ORF">NMU03_12655</name>
</gene>
<keyword evidence="1" id="KW-0378">Hydrolase</keyword>
<dbReference type="InterPro" id="IPR000801">
    <property type="entry name" value="Esterase-like"/>
</dbReference>
<dbReference type="PANTHER" id="PTHR48098">
    <property type="entry name" value="ENTEROCHELIN ESTERASE-RELATED"/>
    <property type="match status" value="1"/>
</dbReference>
<evidence type="ECO:0000313" key="1">
    <source>
        <dbReference type="EMBL" id="UTY38492.1"/>
    </source>
</evidence>
<accession>A0ABY5I3F1</accession>
<dbReference type="PANTHER" id="PTHR48098:SF6">
    <property type="entry name" value="FERRI-BACILLIBACTIN ESTERASE BESA"/>
    <property type="match status" value="1"/>
</dbReference>
<sequence>MIEKLHIQFEAMNSLRTIHVYLPPFYHESQERYPVIYMYDGHNLFHDENATYGYSWHMEEFLDQYDKPFIVVGIECPHEGNQRLEEYCPYDVENSFLGTIHGYGQLFMDFVVEVVKPYIDNHYRTIPFRECTMIGGSSMGGLMSLYTIIAYNQYFSKAACLSSSIGICMDALTNEMNQHDLNVDTRVYLSWGSEESRNKRGLAYASMHNLEISHLLNQKHIMTYPYLQVNGRHSEQSWQQQIPIFMDYLWKSK</sequence>
<evidence type="ECO:0000313" key="2">
    <source>
        <dbReference type="Proteomes" id="UP001060112"/>
    </source>
</evidence>
<dbReference type="EMBL" id="CP101620">
    <property type="protein sequence ID" value="UTY38492.1"/>
    <property type="molecule type" value="Genomic_DNA"/>
</dbReference>
<keyword evidence="2" id="KW-1185">Reference proteome</keyword>
<dbReference type="Pfam" id="PF00756">
    <property type="entry name" value="Esterase"/>
    <property type="match status" value="1"/>
</dbReference>
<reference evidence="1" key="1">
    <citation type="submission" date="2022-07" db="EMBL/GenBank/DDBJ databases">
        <title>Faecal culturing of patients with breast cancer.</title>
        <authorList>
            <person name="Teng N.M.Y."/>
            <person name="Kiu R."/>
            <person name="Evans R."/>
            <person name="Baker D.J."/>
            <person name="Zenner C."/>
            <person name="Robinson S.D."/>
            <person name="Hall L.J."/>
        </authorList>
    </citation>
    <scope>NUCLEOTIDE SEQUENCE</scope>
    <source>
        <strain evidence="1">LH1062</strain>
    </source>
</reference>
<dbReference type="InterPro" id="IPR050583">
    <property type="entry name" value="Mycobacterial_A85_antigen"/>
</dbReference>
<dbReference type="InterPro" id="IPR029058">
    <property type="entry name" value="AB_hydrolase_fold"/>
</dbReference>
<name>A0ABY5I3F1_9FIRM</name>
<organism evidence="1 2">
    <name type="scientific">Allocoprobacillus halotolerans</name>
    <dbReference type="NCBI Taxonomy" id="2944914"/>
    <lineage>
        <taxon>Bacteria</taxon>
        <taxon>Bacillati</taxon>
        <taxon>Bacillota</taxon>
        <taxon>Erysipelotrichia</taxon>
        <taxon>Erysipelotrichales</taxon>
        <taxon>Erysipelotrichaceae</taxon>
        <taxon>Allocoprobacillus</taxon>
    </lineage>
</organism>
<proteinExistence type="predicted"/>
<dbReference type="GO" id="GO:0016787">
    <property type="term" value="F:hydrolase activity"/>
    <property type="evidence" value="ECO:0007669"/>
    <property type="project" value="UniProtKB-KW"/>
</dbReference>
<dbReference type="Proteomes" id="UP001060112">
    <property type="component" value="Chromosome"/>
</dbReference>
<dbReference type="RefSeq" id="WP_290138837.1">
    <property type="nucleotide sequence ID" value="NZ_CP101620.1"/>
</dbReference>